<feature type="transmembrane region" description="Helical" evidence="1">
    <location>
        <begin position="327"/>
        <end position="345"/>
    </location>
</feature>
<feature type="transmembrane region" description="Helical" evidence="1">
    <location>
        <begin position="295"/>
        <end position="315"/>
    </location>
</feature>
<proteinExistence type="predicted"/>
<feature type="transmembrane region" description="Helical" evidence="1">
    <location>
        <begin position="570"/>
        <end position="588"/>
    </location>
</feature>
<evidence type="ECO:0000313" key="2">
    <source>
        <dbReference type="EMBL" id="RGX30395.1"/>
    </source>
</evidence>
<dbReference type="RefSeq" id="WP_007717321.1">
    <property type="nucleotide sequence ID" value="NZ_JAWYJI010000148.1"/>
</dbReference>
<feature type="transmembrane region" description="Helical" evidence="1">
    <location>
        <begin position="7"/>
        <end position="30"/>
    </location>
</feature>
<feature type="transmembrane region" description="Helical" evidence="1">
    <location>
        <begin position="399"/>
        <end position="417"/>
    </location>
</feature>
<accession>A0A413FH98</accession>
<feature type="transmembrane region" description="Helical" evidence="1">
    <location>
        <begin position="223"/>
        <end position="242"/>
    </location>
</feature>
<gene>
    <name evidence="2" type="ORF">DWV29_08125</name>
</gene>
<feature type="transmembrane region" description="Helical" evidence="1">
    <location>
        <begin position="150"/>
        <end position="169"/>
    </location>
</feature>
<feature type="transmembrane region" description="Helical" evidence="1">
    <location>
        <begin position="86"/>
        <end position="103"/>
    </location>
</feature>
<feature type="transmembrane region" description="Helical" evidence="1">
    <location>
        <begin position="594"/>
        <end position="611"/>
    </location>
</feature>
<evidence type="ECO:0000256" key="1">
    <source>
        <dbReference type="SAM" id="Phobius"/>
    </source>
</evidence>
<keyword evidence="1" id="KW-0472">Membrane</keyword>
<feature type="transmembrane region" description="Helical" evidence="1">
    <location>
        <begin position="518"/>
        <end position="541"/>
    </location>
</feature>
<comment type="caution">
    <text evidence="2">The sequence shown here is derived from an EMBL/GenBank/DDBJ whole genome shotgun (WGS) entry which is preliminary data.</text>
</comment>
<protein>
    <submittedName>
        <fullName evidence="2">Uncharacterized protein</fullName>
    </submittedName>
</protein>
<keyword evidence="1" id="KW-0812">Transmembrane</keyword>
<feature type="transmembrane region" description="Helical" evidence="1">
    <location>
        <begin position="351"/>
        <end position="370"/>
    </location>
</feature>
<reference evidence="2 3" key="1">
    <citation type="submission" date="2018-08" db="EMBL/GenBank/DDBJ databases">
        <title>A genome reference for cultivated species of the human gut microbiota.</title>
        <authorList>
            <person name="Zou Y."/>
            <person name="Xue W."/>
            <person name="Luo G."/>
        </authorList>
    </citation>
    <scope>NUCLEOTIDE SEQUENCE [LARGE SCALE GENOMIC DNA]</scope>
    <source>
        <strain evidence="2 3">AF04-15</strain>
    </source>
</reference>
<feature type="transmembrane region" description="Helical" evidence="1">
    <location>
        <begin position="429"/>
        <end position="448"/>
    </location>
</feature>
<dbReference type="EMBL" id="QSBM01000005">
    <property type="protein sequence ID" value="RGX30395.1"/>
    <property type="molecule type" value="Genomic_DNA"/>
</dbReference>
<name>A0A413FH98_9FIRM</name>
<dbReference type="Proteomes" id="UP000283880">
    <property type="component" value="Unassembled WGS sequence"/>
</dbReference>
<sequence>MNRREKWILALAGPLVLFLLTIQGIGLWILGPFHKILVDHATEAMLAETAVVLIWNFWWFSRVERPDLQIIGCAAGLTVFSWCHRILVPLAGTALYVGILLLAGRNIRKGIFGKASPLPTAERLGLDLILGCALWIVIVCLVSLTGRGGLWLWRILAALLGAACVMAELRARRGKLRAGERSGKRERPRVRDILPTPPQFSSACGPVGGPSWAGLLPENRKQALLAAFALTMVMVQIGRLNISLDYDSLHYGLRSAYVLDNGKGIFEDLGMVNLVYTYPKGLEVLALPLSGTPTYGFVLALSLWATVGVLLLAGHIAGRRAGKTRRFWAMAMLGAVPGVMNMAATAKSDNVTLLFQLLFFDFVCCALGAAGERQEKGQPWFLMGLCAYLMTLVLKPTAIVFSTIMAAVCLFCLVWCRRLRVILKGRGKWNRLLFLPLLPAAAVAGLWYRTWKMTGVPVTSIFAGVFERLGFTVRLPYTFTGVIGNPASLSAGEKLTRLVRRIWGMAVLPLGEDMDHVIIAWGTGLITLLSFLWVCWLIGFVRTGGMKGRRGFASGEHAASSASLQPFCEVLLLPALGLACIYSVYTLSQVDGNYFVLFYTLLITGVSGIRCRHGRKTDLERNLSGLLAPLAVAGLFITCCTSWAGARGFTPVSLNHPGWYDHRSEVRERQAEAGISEIVSALTPRSRVVAFGEHPQVLDLPCSVQSYYDITGSGGNVYLVKKLDYFKWYLDISGTEYIFVETGYGDRQSRAGEMIRYMIEDNSLTDLVYENGNLLGRVQLGGPDSDGNPYDRQRIGREFAENFYQYMGK</sequence>
<dbReference type="AlphaFoldDB" id="A0A413FH98"/>
<organism evidence="2 3">
    <name type="scientific">Enterocloster asparagiformis</name>
    <dbReference type="NCBI Taxonomy" id="333367"/>
    <lineage>
        <taxon>Bacteria</taxon>
        <taxon>Bacillati</taxon>
        <taxon>Bacillota</taxon>
        <taxon>Clostridia</taxon>
        <taxon>Lachnospirales</taxon>
        <taxon>Lachnospiraceae</taxon>
        <taxon>Enterocloster</taxon>
    </lineage>
</organism>
<evidence type="ECO:0000313" key="3">
    <source>
        <dbReference type="Proteomes" id="UP000283880"/>
    </source>
</evidence>
<feature type="transmembrane region" description="Helical" evidence="1">
    <location>
        <begin position="124"/>
        <end position="144"/>
    </location>
</feature>
<keyword evidence="1" id="KW-1133">Transmembrane helix</keyword>
<feature type="transmembrane region" description="Helical" evidence="1">
    <location>
        <begin position="377"/>
        <end position="393"/>
    </location>
</feature>
<dbReference type="OrthoDB" id="2603533at2"/>
<feature type="transmembrane region" description="Helical" evidence="1">
    <location>
        <begin position="623"/>
        <end position="646"/>
    </location>
</feature>